<keyword evidence="4 9" id="KW-0808">Transferase</keyword>
<feature type="domain" description="Tetrapyrrole methylase" evidence="8">
    <location>
        <begin position="4"/>
        <end position="213"/>
    </location>
</feature>
<dbReference type="InterPro" id="IPR003043">
    <property type="entry name" value="Uropor_MeTrfase_CS"/>
</dbReference>
<dbReference type="InterPro" id="IPR014777">
    <property type="entry name" value="4pyrrole_Mease_sub1"/>
</dbReference>
<dbReference type="Proteomes" id="UP000293162">
    <property type="component" value="Unassembled WGS sequence"/>
</dbReference>
<evidence type="ECO:0000259" key="8">
    <source>
        <dbReference type="Pfam" id="PF00590"/>
    </source>
</evidence>
<keyword evidence="6" id="KW-0627">Porphyrin biosynthesis</keyword>
<dbReference type="GO" id="GO:0032259">
    <property type="term" value="P:methylation"/>
    <property type="evidence" value="ECO:0007669"/>
    <property type="project" value="UniProtKB-KW"/>
</dbReference>
<accession>A0A4Q5M4U1</accession>
<dbReference type="InterPro" id="IPR050161">
    <property type="entry name" value="Siro_Cobalamin_biosynth"/>
</dbReference>
<dbReference type="PANTHER" id="PTHR45790">
    <property type="entry name" value="SIROHEME SYNTHASE-RELATED"/>
    <property type="match status" value="1"/>
</dbReference>
<sequence>MQAKLTLVGAGPGDAELITLKGIKALQKADVVLYDALANQSLLAYVSENAILLNVGKRKGQHSYAQFEINEMIVEYAFKFGHVVRLKGGDPFVFGRGYEELEYARALGIETEVIPGVSSSVGVAGVNQIPVTHRDIARSFWVVTGHTSDGLLPNDLKLAAQSSATVVILMGMSKLDEIAAIFCENGKKETPIAIIQHGTTQKQNSVFGQIKDIQTKVNQTGISNPAVIIIGEVVSLHPEYVEAYVERLVIE</sequence>
<dbReference type="GO" id="GO:0004851">
    <property type="term" value="F:uroporphyrin-III C-methyltransferase activity"/>
    <property type="evidence" value="ECO:0007669"/>
    <property type="project" value="UniProtKB-EC"/>
</dbReference>
<evidence type="ECO:0000256" key="1">
    <source>
        <dbReference type="ARBA" id="ARBA00005879"/>
    </source>
</evidence>
<dbReference type="InterPro" id="IPR000878">
    <property type="entry name" value="4pyrrol_Mease"/>
</dbReference>
<dbReference type="NCBIfam" id="NF004790">
    <property type="entry name" value="PRK06136.1"/>
    <property type="match status" value="1"/>
</dbReference>
<dbReference type="InterPro" id="IPR035996">
    <property type="entry name" value="4pyrrol_Methylase_sf"/>
</dbReference>
<dbReference type="Gene3D" id="3.30.950.10">
    <property type="entry name" value="Methyltransferase, Cobalt-precorrin-4 Transmethylase, Domain 2"/>
    <property type="match status" value="1"/>
</dbReference>
<evidence type="ECO:0000256" key="3">
    <source>
        <dbReference type="ARBA" id="ARBA00022603"/>
    </source>
</evidence>
<evidence type="ECO:0000256" key="7">
    <source>
        <dbReference type="ARBA" id="ARBA00025705"/>
    </source>
</evidence>
<dbReference type="EC" id="2.1.1.107" evidence="2"/>
<proteinExistence type="inferred from homology"/>
<dbReference type="Pfam" id="PF00590">
    <property type="entry name" value="TP_methylase"/>
    <property type="match status" value="1"/>
</dbReference>
<evidence type="ECO:0000256" key="6">
    <source>
        <dbReference type="ARBA" id="ARBA00023244"/>
    </source>
</evidence>
<evidence type="ECO:0000256" key="4">
    <source>
        <dbReference type="ARBA" id="ARBA00022679"/>
    </source>
</evidence>
<dbReference type="NCBIfam" id="TIGR01469">
    <property type="entry name" value="cobA_cysG_Cterm"/>
    <property type="match status" value="1"/>
</dbReference>
<dbReference type="InterPro" id="IPR014776">
    <property type="entry name" value="4pyrrole_Mease_sub2"/>
</dbReference>
<name>A0A4Q5M4U1_9BACT</name>
<dbReference type="InterPro" id="IPR006366">
    <property type="entry name" value="CobA/CysG_C"/>
</dbReference>
<comment type="pathway">
    <text evidence="7">Porphyrin-containing compound metabolism; siroheme biosynthesis; precorrin-2 from uroporphyrinogen III: step 1/1.</text>
</comment>
<reference evidence="9 10" key="1">
    <citation type="submission" date="2019-02" db="EMBL/GenBank/DDBJ databases">
        <title>Bacterial novel species Emticicia sp. 17J42-9 isolated from soil.</title>
        <authorList>
            <person name="Jung H.-Y."/>
        </authorList>
    </citation>
    <scope>NUCLEOTIDE SEQUENCE [LARGE SCALE GENOMIC DNA]</scope>
    <source>
        <strain evidence="9 10">17J42-9</strain>
    </source>
</reference>
<dbReference type="AlphaFoldDB" id="A0A4Q5M4U1"/>
<comment type="similarity">
    <text evidence="1">Belongs to the precorrin methyltransferase family.</text>
</comment>
<dbReference type="RefSeq" id="WP_130019878.1">
    <property type="nucleotide sequence ID" value="NZ_SEWF01000005.1"/>
</dbReference>
<dbReference type="EMBL" id="SEWF01000005">
    <property type="protein sequence ID" value="RYU96923.1"/>
    <property type="molecule type" value="Genomic_DNA"/>
</dbReference>
<dbReference type="PANTHER" id="PTHR45790:SF3">
    <property type="entry name" value="S-ADENOSYL-L-METHIONINE-DEPENDENT UROPORPHYRINOGEN III METHYLTRANSFERASE, CHLOROPLASTIC"/>
    <property type="match status" value="1"/>
</dbReference>
<dbReference type="PROSITE" id="PS00839">
    <property type="entry name" value="SUMT_1"/>
    <property type="match status" value="1"/>
</dbReference>
<dbReference type="OrthoDB" id="9815856at2"/>
<keyword evidence="3 9" id="KW-0489">Methyltransferase</keyword>
<protein>
    <recommendedName>
        <fullName evidence="2">uroporphyrinogen-III C-methyltransferase</fullName>
        <ecNumber evidence="2">2.1.1.107</ecNumber>
    </recommendedName>
</protein>
<evidence type="ECO:0000313" key="10">
    <source>
        <dbReference type="Proteomes" id="UP000293162"/>
    </source>
</evidence>
<keyword evidence="10" id="KW-1185">Reference proteome</keyword>
<evidence type="ECO:0000313" key="9">
    <source>
        <dbReference type="EMBL" id="RYU96923.1"/>
    </source>
</evidence>
<organism evidence="9 10">
    <name type="scientific">Emticicia agri</name>
    <dbReference type="NCBI Taxonomy" id="2492393"/>
    <lineage>
        <taxon>Bacteria</taxon>
        <taxon>Pseudomonadati</taxon>
        <taxon>Bacteroidota</taxon>
        <taxon>Cytophagia</taxon>
        <taxon>Cytophagales</taxon>
        <taxon>Leadbetterellaceae</taxon>
        <taxon>Emticicia</taxon>
    </lineage>
</organism>
<evidence type="ECO:0000256" key="5">
    <source>
        <dbReference type="ARBA" id="ARBA00022691"/>
    </source>
</evidence>
<keyword evidence="5" id="KW-0949">S-adenosyl-L-methionine</keyword>
<dbReference type="FunFam" id="3.40.1010.10:FF:000001">
    <property type="entry name" value="Siroheme synthase"/>
    <property type="match status" value="1"/>
</dbReference>
<evidence type="ECO:0000256" key="2">
    <source>
        <dbReference type="ARBA" id="ARBA00012162"/>
    </source>
</evidence>
<dbReference type="GO" id="GO:0019354">
    <property type="term" value="P:siroheme biosynthetic process"/>
    <property type="evidence" value="ECO:0007669"/>
    <property type="project" value="InterPro"/>
</dbReference>
<dbReference type="CDD" id="cd11642">
    <property type="entry name" value="SUMT"/>
    <property type="match status" value="1"/>
</dbReference>
<comment type="caution">
    <text evidence="9">The sequence shown here is derived from an EMBL/GenBank/DDBJ whole genome shotgun (WGS) entry which is preliminary data.</text>
</comment>
<dbReference type="SUPFAM" id="SSF53790">
    <property type="entry name" value="Tetrapyrrole methylase"/>
    <property type="match status" value="1"/>
</dbReference>
<dbReference type="Gene3D" id="3.40.1010.10">
    <property type="entry name" value="Cobalt-precorrin-4 Transmethylase, Domain 1"/>
    <property type="match status" value="1"/>
</dbReference>
<gene>
    <name evidence="9" type="primary">cobA</name>
    <name evidence="9" type="ORF">EWM59_05185</name>
</gene>